<sequence>MWLQYHNSLRYFAFLEVINLSMSTHVFPAPHLYVENSIPAFSREEPFENLLMDLQTKGWSVQDEFFSTNFTQALMDEAESIQNAFMLQAGVGRKQDHQIVLDARRDYIQWIDPDKPIRKDFLKMMAELRVALNRRLFLGLFDYEAHFARYEEGAFYEKHIDAFKGESNRILSTVLYLNEEWQEGDGGELVIYDENDPSIEVGRFFPKKGRLAVFLSECFYHEVKVAKRTRHSIAGWFRVNNTTGTVLDPDQ</sequence>
<comment type="cofactor">
    <cofactor evidence="1">
        <name>L-ascorbate</name>
        <dbReference type="ChEBI" id="CHEBI:38290"/>
    </cofactor>
</comment>
<dbReference type="InterPro" id="IPR006620">
    <property type="entry name" value="Pro_4_hyd_alph"/>
</dbReference>
<evidence type="ECO:0000256" key="2">
    <source>
        <dbReference type="ARBA" id="ARBA00022723"/>
    </source>
</evidence>
<accession>A0ABT3KM50</accession>
<dbReference type="PANTHER" id="PTHR12907">
    <property type="entry name" value="EGL NINE HOMOLOG-RELATED"/>
    <property type="match status" value="1"/>
</dbReference>
<evidence type="ECO:0000313" key="9">
    <source>
        <dbReference type="Proteomes" id="UP001431181"/>
    </source>
</evidence>
<protein>
    <submittedName>
        <fullName evidence="8">2OG-Fe(II) oxygenase</fullName>
    </submittedName>
</protein>
<evidence type="ECO:0000256" key="5">
    <source>
        <dbReference type="ARBA" id="ARBA00023002"/>
    </source>
</evidence>
<evidence type="ECO:0000256" key="6">
    <source>
        <dbReference type="ARBA" id="ARBA00023004"/>
    </source>
</evidence>
<dbReference type="RefSeq" id="WP_265220910.1">
    <property type="nucleotide sequence ID" value="NZ_JAPEUL010000012.1"/>
</dbReference>
<feature type="domain" description="Fe2OG dioxygenase" evidence="7">
    <location>
        <begin position="136"/>
        <end position="239"/>
    </location>
</feature>
<keyword evidence="5" id="KW-0560">Oxidoreductase</keyword>
<dbReference type="SMART" id="SM00702">
    <property type="entry name" value="P4Hc"/>
    <property type="match status" value="1"/>
</dbReference>
<keyword evidence="6" id="KW-0408">Iron</keyword>
<evidence type="ECO:0000259" key="7">
    <source>
        <dbReference type="PROSITE" id="PS51471"/>
    </source>
</evidence>
<organism evidence="8 9">
    <name type="scientific">Marinomonas rhodophyticola</name>
    <dbReference type="NCBI Taxonomy" id="2992803"/>
    <lineage>
        <taxon>Bacteria</taxon>
        <taxon>Pseudomonadati</taxon>
        <taxon>Pseudomonadota</taxon>
        <taxon>Gammaproteobacteria</taxon>
        <taxon>Oceanospirillales</taxon>
        <taxon>Oceanospirillaceae</taxon>
        <taxon>Marinomonas</taxon>
    </lineage>
</organism>
<keyword evidence="9" id="KW-1185">Reference proteome</keyword>
<dbReference type="InterPro" id="IPR005123">
    <property type="entry name" value="Oxoglu/Fe-dep_dioxygenase_dom"/>
</dbReference>
<dbReference type="InterPro" id="IPR051559">
    <property type="entry name" value="HIF_prolyl_hydroxylases"/>
</dbReference>
<gene>
    <name evidence="8" type="ORF">ONZ52_23010</name>
</gene>
<evidence type="ECO:0000256" key="4">
    <source>
        <dbReference type="ARBA" id="ARBA00022964"/>
    </source>
</evidence>
<dbReference type="PROSITE" id="PS51471">
    <property type="entry name" value="FE2OG_OXY"/>
    <property type="match status" value="1"/>
</dbReference>
<keyword evidence="2" id="KW-0479">Metal-binding</keyword>
<dbReference type="Proteomes" id="UP001431181">
    <property type="component" value="Unassembled WGS sequence"/>
</dbReference>
<name>A0ABT3KM50_9GAMM</name>
<evidence type="ECO:0000313" key="8">
    <source>
        <dbReference type="EMBL" id="MCW4631597.1"/>
    </source>
</evidence>
<keyword evidence="3" id="KW-0847">Vitamin C</keyword>
<evidence type="ECO:0000256" key="1">
    <source>
        <dbReference type="ARBA" id="ARBA00001961"/>
    </source>
</evidence>
<dbReference type="EMBL" id="JAPEUL010000012">
    <property type="protein sequence ID" value="MCW4631597.1"/>
    <property type="molecule type" value="Genomic_DNA"/>
</dbReference>
<dbReference type="Gene3D" id="2.60.120.620">
    <property type="entry name" value="q2cbj1_9rhob like domain"/>
    <property type="match status" value="1"/>
</dbReference>
<comment type="caution">
    <text evidence="8">The sequence shown here is derived from an EMBL/GenBank/DDBJ whole genome shotgun (WGS) entry which is preliminary data.</text>
</comment>
<dbReference type="InterPro" id="IPR044862">
    <property type="entry name" value="Pro_4_hyd_alph_FE2OG_OXY"/>
</dbReference>
<reference evidence="8" key="1">
    <citation type="submission" date="2022-11" db="EMBL/GenBank/DDBJ databases">
        <title>Marinomonas sp. nov., isolated from marine algae.</title>
        <authorList>
            <person name="Choi D.G."/>
            <person name="Kim J.M."/>
            <person name="Lee J.K."/>
            <person name="Baek J.H."/>
            <person name="Jeon C.O."/>
        </authorList>
    </citation>
    <scope>NUCLEOTIDE SEQUENCE</scope>
    <source>
        <strain evidence="8">KJ51-3</strain>
    </source>
</reference>
<proteinExistence type="predicted"/>
<dbReference type="Pfam" id="PF13640">
    <property type="entry name" value="2OG-FeII_Oxy_3"/>
    <property type="match status" value="1"/>
</dbReference>
<dbReference type="PANTHER" id="PTHR12907:SF26">
    <property type="entry name" value="HIF PROLYL HYDROXYLASE, ISOFORM C"/>
    <property type="match status" value="1"/>
</dbReference>
<keyword evidence="4" id="KW-0223">Dioxygenase</keyword>
<evidence type="ECO:0000256" key="3">
    <source>
        <dbReference type="ARBA" id="ARBA00022896"/>
    </source>
</evidence>